<dbReference type="AlphaFoldDB" id="A0AAE0YX58"/>
<reference evidence="4" key="1">
    <citation type="journal article" date="2023" name="G3 (Bethesda)">
        <title>A reference genome for the long-term kleptoplast-retaining sea slug Elysia crispata morphotype clarki.</title>
        <authorList>
            <person name="Eastman K.E."/>
            <person name="Pendleton A.L."/>
            <person name="Shaikh M.A."/>
            <person name="Suttiyut T."/>
            <person name="Ogas R."/>
            <person name="Tomko P."/>
            <person name="Gavelis G."/>
            <person name="Widhalm J.R."/>
            <person name="Wisecaver J.H."/>
        </authorList>
    </citation>
    <scope>NUCLEOTIDE SEQUENCE</scope>
    <source>
        <strain evidence="4">ECLA1</strain>
    </source>
</reference>
<accession>A0AAE0YX58</accession>
<gene>
    <name evidence="4" type="ORF">RRG08_006213</name>
</gene>
<keyword evidence="5" id="KW-1185">Reference proteome</keyword>
<dbReference type="InterPro" id="IPR008978">
    <property type="entry name" value="HSP20-like_chaperone"/>
</dbReference>
<evidence type="ECO:0000259" key="3">
    <source>
        <dbReference type="PROSITE" id="PS01031"/>
    </source>
</evidence>
<dbReference type="GO" id="GO:0051082">
    <property type="term" value="F:unfolded protein binding"/>
    <property type="evidence" value="ECO:0007669"/>
    <property type="project" value="TreeGrafter"/>
</dbReference>
<dbReference type="GO" id="GO:0042026">
    <property type="term" value="P:protein refolding"/>
    <property type="evidence" value="ECO:0007669"/>
    <property type="project" value="TreeGrafter"/>
</dbReference>
<name>A0AAE0YX58_9GAST</name>
<dbReference type="InterPro" id="IPR002068">
    <property type="entry name" value="A-crystallin/Hsp20_dom"/>
</dbReference>
<evidence type="ECO:0000313" key="4">
    <source>
        <dbReference type="EMBL" id="KAK3758677.1"/>
    </source>
</evidence>
<protein>
    <recommendedName>
        <fullName evidence="3">SHSP domain-containing protein</fullName>
    </recommendedName>
</protein>
<dbReference type="PROSITE" id="PS01031">
    <property type="entry name" value="SHSP"/>
    <property type="match status" value="1"/>
</dbReference>
<dbReference type="InterPro" id="IPR001436">
    <property type="entry name" value="Alpha-crystallin/sHSP_animal"/>
</dbReference>
<proteinExistence type="inferred from homology"/>
<dbReference type="GO" id="GO:0005737">
    <property type="term" value="C:cytoplasm"/>
    <property type="evidence" value="ECO:0007669"/>
    <property type="project" value="TreeGrafter"/>
</dbReference>
<dbReference type="GO" id="GO:0005634">
    <property type="term" value="C:nucleus"/>
    <property type="evidence" value="ECO:0007669"/>
    <property type="project" value="TreeGrafter"/>
</dbReference>
<feature type="domain" description="SHSP" evidence="3">
    <location>
        <begin position="111"/>
        <end position="219"/>
    </location>
</feature>
<evidence type="ECO:0000256" key="2">
    <source>
        <dbReference type="RuleBase" id="RU003616"/>
    </source>
</evidence>
<organism evidence="4 5">
    <name type="scientific">Elysia crispata</name>
    <name type="common">lettuce slug</name>
    <dbReference type="NCBI Taxonomy" id="231223"/>
    <lineage>
        <taxon>Eukaryota</taxon>
        <taxon>Metazoa</taxon>
        <taxon>Spiralia</taxon>
        <taxon>Lophotrochozoa</taxon>
        <taxon>Mollusca</taxon>
        <taxon>Gastropoda</taxon>
        <taxon>Heterobranchia</taxon>
        <taxon>Euthyneura</taxon>
        <taxon>Panpulmonata</taxon>
        <taxon>Sacoglossa</taxon>
        <taxon>Placobranchoidea</taxon>
        <taxon>Plakobranchidae</taxon>
        <taxon>Elysia</taxon>
    </lineage>
</organism>
<evidence type="ECO:0000256" key="1">
    <source>
        <dbReference type="PROSITE-ProRule" id="PRU00285"/>
    </source>
</evidence>
<dbReference type="PRINTS" id="PR00299">
    <property type="entry name" value="ACRYSTALLIN"/>
</dbReference>
<dbReference type="Gene3D" id="2.60.40.790">
    <property type="match status" value="1"/>
</dbReference>
<comment type="caution">
    <text evidence="4">The sequence shown here is derived from an EMBL/GenBank/DDBJ whole genome shotgun (WGS) entry which is preliminary data.</text>
</comment>
<dbReference type="EMBL" id="JAWDGP010005247">
    <property type="protein sequence ID" value="KAK3758677.1"/>
    <property type="molecule type" value="Genomic_DNA"/>
</dbReference>
<dbReference type="CDD" id="cd06526">
    <property type="entry name" value="metazoan_ACD"/>
    <property type="match status" value="1"/>
</dbReference>
<dbReference type="Pfam" id="PF00011">
    <property type="entry name" value="HSP20"/>
    <property type="match status" value="1"/>
</dbReference>
<sequence length="219" mass="25678">MSLQRSIPIHYDRPSWYSSSDPFYDPFFTRSLAHRDPLRDVVREQISDHGVYQPPPMGVVAPLSRSFFNPERQLAQMDHDMQRMASEMRRMFTDVQHLVPVDSSPEGWRVKENYHLDNPVHHDRSSGRQMFRLQFDVRQFKPEEIYVKTVGNQLEVHAKHGEKGDGKSVHREYHRIYTLPKDLNPEALVSKLNRDGVLSIEAPLPVSEHRDHLIPIKHE</sequence>
<dbReference type="SUPFAM" id="SSF49764">
    <property type="entry name" value="HSP20-like chaperones"/>
    <property type="match status" value="1"/>
</dbReference>
<dbReference type="GO" id="GO:0009408">
    <property type="term" value="P:response to heat"/>
    <property type="evidence" value="ECO:0007669"/>
    <property type="project" value="TreeGrafter"/>
</dbReference>
<dbReference type="PANTHER" id="PTHR45640:SF26">
    <property type="entry name" value="RE23625P"/>
    <property type="match status" value="1"/>
</dbReference>
<comment type="similarity">
    <text evidence="1 2">Belongs to the small heat shock protein (HSP20) family.</text>
</comment>
<dbReference type="PANTHER" id="PTHR45640">
    <property type="entry name" value="HEAT SHOCK PROTEIN HSP-12.2-RELATED"/>
    <property type="match status" value="1"/>
</dbReference>
<evidence type="ECO:0000313" key="5">
    <source>
        <dbReference type="Proteomes" id="UP001283361"/>
    </source>
</evidence>
<dbReference type="Proteomes" id="UP001283361">
    <property type="component" value="Unassembled WGS sequence"/>
</dbReference>